<dbReference type="InterPro" id="IPR013328">
    <property type="entry name" value="6PGD_dom2"/>
</dbReference>
<keyword evidence="1" id="KW-0560">Oxidoreductase</keyword>
<dbReference type="SUPFAM" id="SSF48179">
    <property type="entry name" value="6-phosphogluconate dehydrogenase C-terminal domain-like"/>
    <property type="match status" value="1"/>
</dbReference>
<dbReference type="EMBL" id="DVGC01000014">
    <property type="protein sequence ID" value="HIR04891.1"/>
    <property type="molecule type" value="Genomic_DNA"/>
</dbReference>
<dbReference type="Pfam" id="PF08125">
    <property type="entry name" value="Mannitol_dh_C"/>
    <property type="match status" value="1"/>
</dbReference>
<sequence>MKLTREGIKDRTFWEKAGIRLPSYDIEEAVKQGKAHPEWLHFGTGNIFRMFLAQIGDRLLEDGRMKGGMLCAAPHDFESLEKIYDPCDNLILAVTLLADGTAKKQVLGSVAEAVRADSQDTACWSRMKEIFSDPGLRMISFTITEKGYALQGTDGDFFPEVQKDLEQGPAHPASAMAKVCALLLCRYQAGVFPLAAVSMDNCSKNGERLKQALFQVGSEWKKRGFVDEGFLGYLSDESRISFPWTMIDKITPRPSESVYQELRGLGLEGMEPVVTKKNTYIAPFVNGEGPQYLVIEDRFPNGRPALEAAGVYLTDRQTVSRTERMKVTACLNPLHTALAVFGCLLGYTLIADEMKDEELKKLVWVIGQKEGLPVVEEPGILSSQEFVREVLTERLPNPHMPDTPQRIATDTSQKVGIRFGETIKAWVRRDGSAGMLTAIPLAIAGWLRYLLAVDDEGNRFEPSPDPMLSELQAHVQGLTPGQPEEIHERLIPILSSQELFGSDLYQAGIGGRIEEMFREMTAGPGAVRKTLKKYLQGMEI</sequence>
<evidence type="ECO:0000259" key="3">
    <source>
        <dbReference type="Pfam" id="PF01232"/>
    </source>
</evidence>
<dbReference type="InterPro" id="IPR036291">
    <property type="entry name" value="NAD(P)-bd_dom_sf"/>
</dbReference>
<dbReference type="PANTHER" id="PTHR43362:SF1">
    <property type="entry name" value="MANNITOL DEHYDROGENASE 2-RELATED"/>
    <property type="match status" value="1"/>
</dbReference>
<evidence type="ECO:0000313" key="5">
    <source>
        <dbReference type="EMBL" id="HIR04891.1"/>
    </source>
</evidence>
<feature type="domain" description="Mannitol dehydrogenase N-terminal" evidence="3">
    <location>
        <begin position="40"/>
        <end position="306"/>
    </location>
</feature>
<gene>
    <name evidence="5" type="ORF">IAB28_02870</name>
</gene>
<organism evidence="5 6">
    <name type="scientific">Candidatus Copromonas faecavium</name>
    <name type="common">nom. illeg.</name>
    <dbReference type="NCBI Taxonomy" id="2840740"/>
    <lineage>
        <taxon>Bacteria</taxon>
        <taxon>Bacillati</taxon>
        <taxon>Bacillota</taxon>
        <taxon>Clostridia</taxon>
        <taxon>Lachnospirales</taxon>
        <taxon>Lachnospiraceae</taxon>
        <taxon>Candidatus Copromonas (nom. illeg.)</taxon>
    </lineage>
</organism>
<accession>A0A9D1D483</accession>
<reference evidence="5" key="2">
    <citation type="journal article" date="2021" name="PeerJ">
        <title>Extensive microbial diversity within the chicken gut microbiome revealed by metagenomics and culture.</title>
        <authorList>
            <person name="Gilroy R."/>
            <person name="Ravi A."/>
            <person name="Getino M."/>
            <person name="Pursley I."/>
            <person name="Horton D.L."/>
            <person name="Alikhan N.F."/>
            <person name="Baker D."/>
            <person name="Gharbi K."/>
            <person name="Hall N."/>
            <person name="Watson M."/>
            <person name="Adriaenssens E.M."/>
            <person name="Foster-Nyarko E."/>
            <person name="Jarju S."/>
            <person name="Secka A."/>
            <person name="Antonio M."/>
            <person name="Oren A."/>
            <person name="Chaudhuri R.R."/>
            <person name="La Ragione R."/>
            <person name="Hildebrand F."/>
            <person name="Pallen M.J."/>
        </authorList>
    </citation>
    <scope>NUCLEOTIDE SEQUENCE</scope>
    <source>
        <strain evidence="5">CHK180-2868</strain>
    </source>
</reference>
<comment type="catalytic activity">
    <reaction evidence="2">
        <text>D-mannitol 1-phosphate + NAD(+) = beta-D-fructose 6-phosphate + NADH + H(+)</text>
        <dbReference type="Rhea" id="RHEA:19661"/>
        <dbReference type="ChEBI" id="CHEBI:15378"/>
        <dbReference type="ChEBI" id="CHEBI:57540"/>
        <dbReference type="ChEBI" id="CHEBI:57634"/>
        <dbReference type="ChEBI" id="CHEBI:57945"/>
        <dbReference type="ChEBI" id="CHEBI:61381"/>
        <dbReference type="EC" id="1.1.1.17"/>
    </reaction>
</comment>
<reference evidence="5" key="1">
    <citation type="submission" date="2020-10" db="EMBL/GenBank/DDBJ databases">
        <authorList>
            <person name="Gilroy R."/>
        </authorList>
    </citation>
    <scope>NUCLEOTIDE SEQUENCE</scope>
    <source>
        <strain evidence="5">CHK180-2868</strain>
    </source>
</reference>
<protein>
    <submittedName>
        <fullName evidence="5">Mannitol dehydrogenase family protein</fullName>
    </submittedName>
</protein>
<dbReference type="Gene3D" id="1.10.1040.10">
    <property type="entry name" value="N-(1-d-carboxylethyl)-l-norvaline Dehydrogenase, domain 2"/>
    <property type="match status" value="1"/>
</dbReference>
<dbReference type="Gene3D" id="3.40.50.720">
    <property type="entry name" value="NAD(P)-binding Rossmann-like Domain"/>
    <property type="match status" value="1"/>
</dbReference>
<dbReference type="Pfam" id="PF01232">
    <property type="entry name" value="Mannitol_dh"/>
    <property type="match status" value="1"/>
</dbReference>
<name>A0A9D1D483_9FIRM</name>
<comment type="caution">
    <text evidence="5">The sequence shown here is derived from an EMBL/GenBank/DDBJ whole genome shotgun (WGS) entry which is preliminary data.</text>
</comment>
<dbReference type="InterPro" id="IPR008927">
    <property type="entry name" value="6-PGluconate_DH-like_C_sf"/>
</dbReference>
<evidence type="ECO:0000256" key="2">
    <source>
        <dbReference type="ARBA" id="ARBA00048615"/>
    </source>
</evidence>
<dbReference type="InterPro" id="IPR013131">
    <property type="entry name" value="Mannitol_DH_N"/>
</dbReference>
<proteinExistence type="predicted"/>
<dbReference type="InterPro" id="IPR050988">
    <property type="entry name" value="Mannitol_DH/Oxidoreductase"/>
</dbReference>
<dbReference type="SUPFAM" id="SSF51735">
    <property type="entry name" value="NAD(P)-binding Rossmann-fold domains"/>
    <property type="match status" value="1"/>
</dbReference>
<evidence type="ECO:0000313" key="6">
    <source>
        <dbReference type="Proteomes" id="UP000824250"/>
    </source>
</evidence>
<dbReference type="AlphaFoldDB" id="A0A9D1D483"/>
<evidence type="ECO:0000259" key="4">
    <source>
        <dbReference type="Pfam" id="PF08125"/>
    </source>
</evidence>
<dbReference type="InterPro" id="IPR013118">
    <property type="entry name" value="Mannitol_DH_C"/>
</dbReference>
<dbReference type="GO" id="GO:0008926">
    <property type="term" value="F:mannitol-1-phosphate 5-dehydrogenase activity"/>
    <property type="evidence" value="ECO:0007669"/>
    <property type="project" value="UniProtKB-EC"/>
</dbReference>
<evidence type="ECO:0000256" key="1">
    <source>
        <dbReference type="ARBA" id="ARBA00023002"/>
    </source>
</evidence>
<feature type="domain" description="Mannitol dehydrogenase C-terminal" evidence="4">
    <location>
        <begin position="323"/>
        <end position="506"/>
    </location>
</feature>
<dbReference type="Proteomes" id="UP000824250">
    <property type="component" value="Unassembled WGS sequence"/>
</dbReference>
<dbReference type="PANTHER" id="PTHR43362">
    <property type="entry name" value="MANNITOL DEHYDROGENASE DSF1-RELATED"/>
    <property type="match status" value="1"/>
</dbReference>